<keyword evidence="14" id="KW-0175">Coiled coil</keyword>
<keyword evidence="5" id="KW-0547">Nucleotide-binding</keyword>
<dbReference type="GO" id="GO:0016787">
    <property type="term" value="F:hydrolase activity"/>
    <property type="evidence" value="ECO:0007669"/>
    <property type="project" value="UniProtKB-KW"/>
</dbReference>
<protein>
    <recommendedName>
        <fullName evidence="20">R3H domain-containing protein</fullName>
    </recommendedName>
</protein>
<evidence type="ECO:0000256" key="4">
    <source>
        <dbReference type="ARBA" id="ARBA00022553"/>
    </source>
</evidence>
<feature type="domain" description="RRM" evidence="16">
    <location>
        <begin position="178"/>
        <end position="256"/>
    </location>
</feature>
<proteinExistence type="predicted"/>
<keyword evidence="8" id="KW-0067">ATP-binding</keyword>
<dbReference type="FunFam" id="3.30.70.330:FF:000183">
    <property type="entry name" value="R3H domain containing protein"/>
    <property type="match status" value="1"/>
</dbReference>
<keyword evidence="4" id="KW-0597">Phosphoprotein</keyword>
<evidence type="ECO:0000256" key="6">
    <source>
        <dbReference type="ARBA" id="ARBA00022801"/>
    </source>
</evidence>
<dbReference type="Gene3D" id="3.30.70.330">
    <property type="match status" value="1"/>
</dbReference>
<gene>
    <name evidence="18" type="ORF">LY89DRAFT_412547</name>
</gene>
<evidence type="ECO:0000256" key="10">
    <source>
        <dbReference type="ARBA" id="ARBA00023242"/>
    </source>
</evidence>
<dbReference type="EMBL" id="KQ947448">
    <property type="protein sequence ID" value="KUJ06297.1"/>
    <property type="molecule type" value="Genomic_DNA"/>
</dbReference>
<evidence type="ECO:0000313" key="19">
    <source>
        <dbReference type="Proteomes" id="UP000070700"/>
    </source>
</evidence>
<evidence type="ECO:0000259" key="17">
    <source>
        <dbReference type="PROSITE" id="PS51061"/>
    </source>
</evidence>
<evidence type="ECO:0000256" key="12">
    <source>
        <dbReference type="ARBA" id="ARBA00062407"/>
    </source>
</evidence>
<dbReference type="KEGG" id="psco:LY89DRAFT_412547"/>
<dbReference type="SMART" id="SM00393">
    <property type="entry name" value="R3H"/>
    <property type="match status" value="1"/>
</dbReference>
<dbReference type="GO" id="GO:0003723">
    <property type="term" value="F:RNA binding"/>
    <property type="evidence" value="ECO:0007669"/>
    <property type="project" value="UniProtKB-UniRule"/>
</dbReference>
<dbReference type="GO" id="GO:0071014">
    <property type="term" value="C:post-mRNA release spliceosomal complex"/>
    <property type="evidence" value="ECO:0007669"/>
    <property type="project" value="UniProtKB-ARBA"/>
</dbReference>
<reference evidence="18 19" key="1">
    <citation type="submission" date="2015-10" db="EMBL/GenBank/DDBJ databases">
        <title>Full genome of DAOMC 229536 Phialocephala scopiformis, a fungal endophyte of spruce producing the potent anti-insectan compound rugulosin.</title>
        <authorList>
            <consortium name="DOE Joint Genome Institute"/>
            <person name="Walker A.K."/>
            <person name="Frasz S.L."/>
            <person name="Seifert K.A."/>
            <person name="Miller J.D."/>
            <person name="Mondo S.J."/>
            <person name="Labutti K."/>
            <person name="Lipzen A."/>
            <person name="Dockter R."/>
            <person name="Kennedy M."/>
            <person name="Grigoriev I.V."/>
            <person name="Spatafora J.W."/>
        </authorList>
    </citation>
    <scope>NUCLEOTIDE SEQUENCE [LARGE SCALE GENOMIC DNA]</scope>
    <source>
        <strain evidence="18 19">CBS 120377</strain>
    </source>
</reference>
<keyword evidence="6" id="KW-0378">Hydrolase</keyword>
<dbReference type="Pfam" id="PF24537">
    <property type="entry name" value="zf-C2H2_fungi"/>
    <property type="match status" value="1"/>
</dbReference>
<feature type="region of interest" description="Disordered" evidence="15">
    <location>
        <begin position="374"/>
        <end position="487"/>
    </location>
</feature>
<dbReference type="SUPFAM" id="SSF54928">
    <property type="entry name" value="RNA-binding domain, RBD"/>
    <property type="match status" value="1"/>
</dbReference>
<evidence type="ECO:0008006" key="20">
    <source>
        <dbReference type="Google" id="ProtNLM"/>
    </source>
</evidence>
<feature type="compositionally biased region" description="Polar residues" evidence="15">
    <location>
        <begin position="409"/>
        <end position="431"/>
    </location>
</feature>
<name>A0A132B3Q1_MOLSC</name>
<keyword evidence="9 13" id="KW-0694">RNA-binding</keyword>
<dbReference type="InterPro" id="IPR057026">
    <property type="entry name" value="Znf-C2H2_ascomycetes"/>
</dbReference>
<dbReference type="SUPFAM" id="SSF82708">
    <property type="entry name" value="R3H domain"/>
    <property type="match status" value="1"/>
</dbReference>
<evidence type="ECO:0000256" key="3">
    <source>
        <dbReference type="ARBA" id="ARBA00022490"/>
    </source>
</evidence>
<evidence type="ECO:0000256" key="1">
    <source>
        <dbReference type="ARBA" id="ARBA00004123"/>
    </source>
</evidence>
<dbReference type="GO" id="GO:0004386">
    <property type="term" value="F:helicase activity"/>
    <property type="evidence" value="ECO:0007669"/>
    <property type="project" value="UniProtKB-KW"/>
</dbReference>
<comment type="function">
    <text evidence="11">Regulates global gene expression after oxidative stress. Interacts and stabilizes mRNAs and may regulate their transition between different cytoplasmic components after oxidative stress.</text>
</comment>
<feature type="region of interest" description="Disordered" evidence="15">
    <location>
        <begin position="580"/>
        <end position="599"/>
    </location>
</feature>
<feature type="domain" description="R3H" evidence="17">
    <location>
        <begin position="310"/>
        <end position="373"/>
    </location>
</feature>
<dbReference type="OrthoDB" id="434258at2759"/>
<dbReference type="InterPro" id="IPR035979">
    <property type="entry name" value="RBD_domain_sf"/>
</dbReference>
<comment type="subcellular location">
    <subcellularLocation>
        <location evidence="2">Cytoplasm</location>
    </subcellularLocation>
    <subcellularLocation>
        <location evidence="1">Nucleus</location>
    </subcellularLocation>
</comment>
<dbReference type="FunFam" id="3.30.1370.50:FF:000002">
    <property type="entry name" value="Immunoglobulin mu DNA-binding protein 2"/>
    <property type="match status" value="1"/>
</dbReference>
<organism evidence="18 19">
    <name type="scientific">Mollisia scopiformis</name>
    <name type="common">Conifer needle endophyte fungus</name>
    <name type="synonym">Phialocephala scopiformis</name>
    <dbReference type="NCBI Taxonomy" id="149040"/>
    <lineage>
        <taxon>Eukaryota</taxon>
        <taxon>Fungi</taxon>
        <taxon>Dikarya</taxon>
        <taxon>Ascomycota</taxon>
        <taxon>Pezizomycotina</taxon>
        <taxon>Leotiomycetes</taxon>
        <taxon>Helotiales</taxon>
        <taxon>Mollisiaceae</taxon>
        <taxon>Mollisia</taxon>
    </lineage>
</organism>
<dbReference type="InterPro" id="IPR036867">
    <property type="entry name" value="R3H_dom_sf"/>
</dbReference>
<dbReference type="Gene3D" id="3.30.1370.50">
    <property type="entry name" value="R3H-like domain"/>
    <property type="match status" value="1"/>
</dbReference>
<dbReference type="GO" id="GO:0005737">
    <property type="term" value="C:cytoplasm"/>
    <property type="evidence" value="ECO:0007669"/>
    <property type="project" value="UniProtKB-SubCell"/>
</dbReference>
<evidence type="ECO:0000259" key="16">
    <source>
        <dbReference type="PROSITE" id="PS50102"/>
    </source>
</evidence>
<evidence type="ECO:0000256" key="8">
    <source>
        <dbReference type="ARBA" id="ARBA00022840"/>
    </source>
</evidence>
<dbReference type="PROSITE" id="PS51061">
    <property type="entry name" value="R3H"/>
    <property type="match status" value="1"/>
</dbReference>
<evidence type="ECO:0000256" key="13">
    <source>
        <dbReference type="PROSITE-ProRule" id="PRU00176"/>
    </source>
</evidence>
<sequence length="825" mass="93897">MEELSITALRENKALLSFCYAGLVNETCPPLHLLTFQHCYSLYGLCQPLQYFKNNYNMFHTQGPLREEDRAAPYEAPSRSENRMPSATLPSNYQYDAQSWSYGWDNGVMGGTGRPGSLSRRAGLPTNWNLWTDPQIQQQSRTMESYEMNGQFSSQATQEPQCGSLPVPELENDDLIPTALVMKNIPFAVQKAELVNIMSDLQLPVPYAFNYHFDNGVFRGLAFANFTTPEETKLVIDAMNHMELQGRKLRVEYKRMLPAKERERIEREKRERRGQLQEEHPSMVSYQAHYSLHRQTSTASFTPIDIDLNDPVTLRFYNELLVFKNSDRETLSFPSTVSPADRRIIHTLAHHMALEHWSEGEEETPFVRVSRQRVHSLSLHRASSTGELYRRRDSASRQSPRSGMYSGYAGSNHSATSIRSHGSNDSYTCSVRSARGIPDPDSDTRYSGLEQRSRSVGNNASPRDLSPLEPRRRSTHEINGNGEAVESSGENYQTWEEFCVLQLVAFLQVCTLDDVHTLTQSPTLLGKRFILYLKRMISQEGKTDFLSYRASPRPGQPEAQLQLLHQKSFFSQSRTSIRSYSSRTSQSSTSTASSFSSQISDGTTLNHVQQEAKSLHDCLAKIQKKLKHLEKELQGIRISKGQDHLAAELQTLAGLVETIKTAIEWLRSNEEDLGLLGFSDVFLLFAKFHREFVTFYKELQKLKRQNRASRVLRPGRAKHEGEERRLKYVEIEQALNHMKSEIVADLEAAEIQKAAFIAAGNPYASDSISEAVADLGYAPHDTFAGSFLMTRQFIKIDDPRRFQGFFICECCPKKPKKFETAEELR</sequence>
<dbReference type="GO" id="GO:0003677">
    <property type="term" value="F:DNA binding"/>
    <property type="evidence" value="ECO:0007669"/>
    <property type="project" value="UniProtKB-ARBA"/>
</dbReference>
<keyword evidence="19" id="KW-1185">Reference proteome</keyword>
<feature type="compositionally biased region" description="Basic and acidic residues" evidence="15">
    <location>
        <begin position="67"/>
        <end position="82"/>
    </location>
</feature>
<dbReference type="AlphaFoldDB" id="A0A132B3Q1"/>
<feature type="region of interest" description="Disordered" evidence="15">
    <location>
        <begin position="67"/>
        <end position="88"/>
    </location>
</feature>
<dbReference type="InterPro" id="IPR012677">
    <property type="entry name" value="Nucleotide-bd_a/b_plait_sf"/>
</dbReference>
<evidence type="ECO:0000256" key="5">
    <source>
        <dbReference type="ARBA" id="ARBA00022741"/>
    </source>
</evidence>
<dbReference type="PROSITE" id="PS50102">
    <property type="entry name" value="RRM"/>
    <property type="match status" value="1"/>
</dbReference>
<dbReference type="Pfam" id="PF00076">
    <property type="entry name" value="RRM_1"/>
    <property type="match status" value="1"/>
</dbReference>
<dbReference type="GeneID" id="28817067"/>
<dbReference type="SMART" id="SM00360">
    <property type="entry name" value="RRM"/>
    <property type="match status" value="1"/>
</dbReference>
<keyword evidence="10" id="KW-0539">Nucleus</keyword>
<dbReference type="RefSeq" id="XP_018060652.1">
    <property type="nucleotide sequence ID" value="XM_018207341.1"/>
</dbReference>
<keyword evidence="7" id="KW-0347">Helicase</keyword>
<dbReference type="InterPro" id="IPR001374">
    <property type="entry name" value="R3H_dom"/>
</dbReference>
<dbReference type="GO" id="GO:0005524">
    <property type="term" value="F:ATP binding"/>
    <property type="evidence" value="ECO:0007669"/>
    <property type="project" value="UniProtKB-KW"/>
</dbReference>
<dbReference type="Pfam" id="PF01424">
    <property type="entry name" value="R3H"/>
    <property type="match status" value="1"/>
</dbReference>
<evidence type="ECO:0000256" key="15">
    <source>
        <dbReference type="SAM" id="MobiDB-lite"/>
    </source>
</evidence>
<dbReference type="InterPro" id="IPR000504">
    <property type="entry name" value="RRM_dom"/>
</dbReference>
<feature type="coiled-coil region" evidence="14">
    <location>
        <begin position="612"/>
        <end position="639"/>
    </location>
</feature>
<comment type="subunit">
    <text evidence="12">Interacts with csx1.</text>
</comment>
<dbReference type="Proteomes" id="UP000070700">
    <property type="component" value="Unassembled WGS sequence"/>
</dbReference>
<evidence type="ECO:0000313" key="18">
    <source>
        <dbReference type="EMBL" id="KUJ06297.1"/>
    </source>
</evidence>
<accession>A0A132B3Q1</accession>
<evidence type="ECO:0000256" key="7">
    <source>
        <dbReference type="ARBA" id="ARBA00022806"/>
    </source>
</evidence>
<evidence type="ECO:0000256" key="2">
    <source>
        <dbReference type="ARBA" id="ARBA00004496"/>
    </source>
</evidence>
<dbReference type="InParanoid" id="A0A132B3Q1"/>
<dbReference type="STRING" id="149040.A0A132B3Q1"/>
<keyword evidence="3" id="KW-0963">Cytoplasm</keyword>
<evidence type="ECO:0000256" key="14">
    <source>
        <dbReference type="SAM" id="Coils"/>
    </source>
</evidence>
<evidence type="ECO:0000256" key="9">
    <source>
        <dbReference type="ARBA" id="ARBA00022884"/>
    </source>
</evidence>
<evidence type="ECO:0000256" key="11">
    <source>
        <dbReference type="ARBA" id="ARBA00055199"/>
    </source>
</evidence>